<evidence type="ECO:0000256" key="5">
    <source>
        <dbReference type="ARBA" id="ARBA00022840"/>
    </source>
</evidence>
<reference evidence="8" key="1">
    <citation type="submission" date="2015-07" db="EMBL/GenBank/DDBJ databases">
        <title>Near-Complete Genome Sequence of the Cellulolytic Bacterium Bacteroides (Pseudobacteroides) cellulosolvens ATCC 35603.</title>
        <authorList>
            <person name="Dassa B."/>
            <person name="Utturkar S.M."/>
            <person name="Klingeman D.M."/>
            <person name="Hurt R.A."/>
            <person name="Keller M."/>
            <person name="Xu J."/>
            <person name="Reddy Y.H.K."/>
            <person name="Borovok I."/>
            <person name="Grinberg I.R."/>
            <person name="Lamed R."/>
            <person name="Zhivin O."/>
            <person name="Bayer E.A."/>
            <person name="Brown S.D."/>
        </authorList>
    </citation>
    <scope>NUCLEOTIDE SEQUENCE [LARGE SCALE GENOMIC DNA]</scope>
    <source>
        <strain evidence="8">DSM 2933</strain>
    </source>
</reference>
<evidence type="ECO:0000256" key="2">
    <source>
        <dbReference type="ARBA" id="ARBA00022679"/>
    </source>
</evidence>
<dbReference type="OrthoDB" id="9813569at2"/>
<dbReference type="SUPFAM" id="SSF53613">
    <property type="entry name" value="Ribokinase-like"/>
    <property type="match status" value="1"/>
</dbReference>
<evidence type="ECO:0000256" key="3">
    <source>
        <dbReference type="ARBA" id="ARBA00022741"/>
    </source>
</evidence>
<name>A0A0L6JM40_9FIRM</name>
<gene>
    <name evidence="7" type="ORF">Bccel_2131</name>
</gene>
<keyword evidence="4 7" id="KW-0418">Kinase</keyword>
<evidence type="ECO:0000256" key="4">
    <source>
        <dbReference type="ARBA" id="ARBA00022777"/>
    </source>
</evidence>
<dbReference type="InterPro" id="IPR002173">
    <property type="entry name" value="Carboh/pur_kinase_PfkB_CS"/>
</dbReference>
<dbReference type="STRING" id="398512.Bccel_2131"/>
<dbReference type="CDD" id="cd01167">
    <property type="entry name" value="bac_FRK"/>
    <property type="match status" value="1"/>
</dbReference>
<dbReference type="InterPro" id="IPR029056">
    <property type="entry name" value="Ribokinase-like"/>
</dbReference>
<feature type="domain" description="Carbohydrate kinase PfkB" evidence="6">
    <location>
        <begin position="3"/>
        <end position="310"/>
    </location>
</feature>
<dbReference type="EMBL" id="LGTC01000001">
    <property type="protein sequence ID" value="KNY26866.1"/>
    <property type="molecule type" value="Genomic_DNA"/>
</dbReference>
<evidence type="ECO:0000256" key="1">
    <source>
        <dbReference type="ARBA" id="ARBA00010688"/>
    </source>
</evidence>
<proteinExistence type="inferred from homology"/>
<dbReference type="InterPro" id="IPR050306">
    <property type="entry name" value="PfkB_Carbo_kinase"/>
</dbReference>
<dbReference type="PANTHER" id="PTHR43085">
    <property type="entry name" value="HEXOKINASE FAMILY MEMBER"/>
    <property type="match status" value="1"/>
</dbReference>
<comment type="caution">
    <text evidence="7">The sequence shown here is derived from an EMBL/GenBank/DDBJ whole genome shotgun (WGS) entry which is preliminary data.</text>
</comment>
<dbReference type="PANTHER" id="PTHR43085:SF1">
    <property type="entry name" value="PSEUDOURIDINE KINASE-RELATED"/>
    <property type="match status" value="1"/>
</dbReference>
<dbReference type="Pfam" id="PF00294">
    <property type="entry name" value="PfkB"/>
    <property type="match status" value="1"/>
</dbReference>
<evidence type="ECO:0000259" key="6">
    <source>
        <dbReference type="Pfam" id="PF00294"/>
    </source>
</evidence>
<dbReference type="AlphaFoldDB" id="A0A0L6JM40"/>
<dbReference type="InterPro" id="IPR011611">
    <property type="entry name" value="PfkB_dom"/>
</dbReference>
<evidence type="ECO:0000313" key="7">
    <source>
        <dbReference type="EMBL" id="KNY26866.1"/>
    </source>
</evidence>
<dbReference type="GO" id="GO:0008865">
    <property type="term" value="F:fructokinase activity"/>
    <property type="evidence" value="ECO:0007669"/>
    <property type="project" value="UniProtKB-EC"/>
</dbReference>
<dbReference type="eggNOG" id="COG0524">
    <property type="taxonomic scope" value="Bacteria"/>
</dbReference>
<dbReference type="Proteomes" id="UP000036923">
    <property type="component" value="Unassembled WGS sequence"/>
</dbReference>
<sequence>MFDVTALGELLIDFTPAGLSEQGNICFERNPGGAPANVLACISRLGGKTAFIGKVGKDMFGDYLAETLKGYGIDVSGLMFSGDANTTLAFVQLNEAGDRSFSFYRNPGADTTLDKNELSYELIENSKVFHFGSLSLTDEPARSATIAALEYAREKGVIISYDPNLRPALWKSMEHALQEIGFGLEFCRLLKISEEELEFITGMGDLHNGSLELYKEYGIDVILVTRGSNGCFYRLKDETGQVDTFTRCKTVDTTGAGDAFLGGFLYSLLNEHDGQLQNLNAEALHNMLVFSNAVASLSTTKKGAIPSMPKIDEVQALISGGK</sequence>
<keyword evidence="3" id="KW-0547">Nucleotide-binding</keyword>
<dbReference type="PATRIC" id="fig|398512.5.peg.2223"/>
<dbReference type="PROSITE" id="PS00584">
    <property type="entry name" value="PFKB_KINASES_2"/>
    <property type="match status" value="1"/>
</dbReference>
<dbReference type="EC" id="2.7.1.4" evidence="7"/>
<dbReference type="RefSeq" id="WP_036947139.1">
    <property type="nucleotide sequence ID" value="NZ_KN050764.1"/>
</dbReference>
<dbReference type="Gene3D" id="3.40.1190.20">
    <property type="match status" value="1"/>
</dbReference>
<accession>A0A0L6JM40</accession>
<keyword evidence="2 7" id="KW-0808">Transferase</keyword>
<keyword evidence="5" id="KW-0067">ATP-binding</keyword>
<evidence type="ECO:0000313" key="8">
    <source>
        <dbReference type="Proteomes" id="UP000036923"/>
    </source>
</evidence>
<protein>
    <submittedName>
        <fullName evidence="7">Fructokinase</fullName>
        <ecNumber evidence="7">2.7.1.4</ecNumber>
    </submittedName>
</protein>
<comment type="similarity">
    <text evidence="1">Belongs to the carbohydrate kinase PfkB family.</text>
</comment>
<organism evidence="7 8">
    <name type="scientific">Pseudobacteroides cellulosolvens ATCC 35603 = DSM 2933</name>
    <dbReference type="NCBI Taxonomy" id="398512"/>
    <lineage>
        <taxon>Bacteria</taxon>
        <taxon>Bacillati</taxon>
        <taxon>Bacillota</taxon>
        <taxon>Clostridia</taxon>
        <taxon>Eubacteriales</taxon>
        <taxon>Oscillospiraceae</taxon>
        <taxon>Pseudobacteroides</taxon>
    </lineage>
</organism>
<keyword evidence="8" id="KW-1185">Reference proteome</keyword>
<dbReference type="GO" id="GO:0005524">
    <property type="term" value="F:ATP binding"/>
    <property type="evidence" value="ECO:0007669"/>
    <property type="project" value="UniProtKB-KW"/>
</dbReference>